<keyword evidence="1" id="KW-0812">Transmembrane</keyword>
<feature type="transmembrane region" description="Helical" evidence="1">
    <location>
        <begin position="82"/>
        <end position="106"/>
    </location>
</feature>
<proteinExistence type="predicted"/>
<keyword evidence="3" id="KW-1185">Reference proteome</keyword>
<evidence type="ECO:0000256" key="1">
    <source>
        <dbReference type="SAM" id="Phobius"/>
    </source>
</evidence>
<feature type="transmembrane region" description="Helical" evidence="1">
    <location>
        <begin position="126"/>
        <end position="154"/>
    </location>
</feature>
<reference evidence="2 3" key="1">
    <citation type="submission" date="2016-10" db="EMBL/GenBank/DDBJ databases">
        <authorList>
            <person name="de Groot N.N."/>
        </authorList>
    </citation>
    <scope>NUCLEOTIDE SEQUENCE [LARGE SCALE GENOMIC DNA]</scope>
    <source>
        <strain evidence="2 3">CGMCC 1.5337</strain>
    </source>
</reference>
<accession>A0A1I0QTI9</accession>
<protein>
    <recommendedName>
        <fullName evidence="4">DUF456 domain-containing protein</fullName>
    </recommendedName>
</protein>
<feature type="transmembrane region" description="Helical" evidence="1">
    <location>
        <begin position="46"/>
        <end position="70"/>
    </location>
</feature>
<dbReference type="STRING" id="355548.SAMN04487945_2977"/>
<evidence type="ECO:0008006" key="4">
    <source>
        <dbReference type="Google" id="ProtNLM"/>
    </source>
</evidence>
<keyword evidence="1" id="KW-0472">Membrane</keyword>
<dbReference type="AlphaFoldDB" id="A0A1I0QTI9"/>
<sequence>MDLLVAAALALLVLGVAGSVLPLLPSGALSFVGLLVYWWQTGQPGPLLLAALVGVSVLAVAVDWLAGFVGARASGVDTRTSILAGLVGFVLLFPGGPLGLLLGVAGTVFAVEFRANRDAEASARRAAYATVGVVASAGMQVVLTAVVLGAVLWVQFL</sequence>
<evidence type="ECO:0000313" key="2">
    <source>
        <dbReference type="EMBL" id="SEW30954.1"/>
    </source>
</evidence>
<organism evidence="2 3">
    <name type="scientific">Halobacterium jilantaiense</name>
    <dbReference type="NCBI Taxonomy" id="355548"/>
    <lineage>
        <taxon>Archaea</taxon>
        <taxon>Methanobacteriati</taxon>
        <taxon>Methanobacteriota</taxon>
        <taxon>Stenosarchaea group</taxon>
        <taxon>Halobacteria</taxon>
        <taxon>Halobacteriales</taxon>
        <taxon>Halobacteriaceae</taxon>
        <taxon>Halobacterium</taxon>
    </lineage>
</organism>
<dbReference type="RefSeq" id="WP_089670256.1">
    <property type="nucleotide sequence ID" value="NZ_FOJA01000001.1"/>
</dbReference>
<evidence type="ECO:0000313" key="3">
    <source>
        <dbReference type="Proteomes" id="UP000198518"/>
    </source>
</evidence>
<dbReference type="InterPro" id="IPR007403">
    <property type="entry name" value="DUF456"/>
</dbReference>
<name>A0A1I0QTI9_9EURY</name>
<dbReference type="EMBL" id="FOJA01000001">
    <property type="protein sequence ID" value="SEW30954.1"/>
    <property type="molecule type" value="Genomic_DNA"/>
</dbReference>
<gene>
    <name evidence="2" type="ORF">SAMN04487945_2977</name>
</gene>
<keyword evidence="1" id="KW-1133">Transmembrane helix</keyword>
<dbReference type="Pfam" id="PF04306">
    <property type="entry name" value="DUF456"/>
    <property type="match status" value="1"/>
</dbReference>
<dbReference type="Proteomes" id="UP000198518">
    <property type="component" value="Unassembled WGS sequence"/>
</dbReference>